<comment type="similarity">
    <text evidence="2 9">Belongs to the cytochrome P450 family.</text>
</comment>
<dbReference type="HOGENOM" id="CLU_001570_14_0_1"/>
<evidence type="ECO:0000256" key="9">
    <source>
        <dbReference type="RuleBase" id="RU000461"/>
    </source>
</evidence>
<keyword evidence="4 8" id="KW-0479">Metal-binding</keyword>
<name>A0A0D2AW85_9EURO</name>
<dbReference type="Gene3D" id="1.10.630.10">
    <property type="entry name" value="Cytochrome P450"/>
    <property type="match status" value="1"/>
</dbReference>
<dbReference type="PRINTS" id="PR00463">
    <property type="entry name" value="EP450I"/>
</dbReference>
<sequence length="507" mass="56456">MLSIPTLLAFVVLCAVGIPVTRYFLDPKGLRKYPSAGLSGITSLWSMWHNRKMKRFMAIHEAHQRLGPIVRVEPNHLSFSSPEAFSDIYSHSATDILKDVFYDAIAGPFRSSGNTRSREEHTRKRRTIASSFSPKGVAEYEGYVIKAVQSLLDRLEKLQAQCGDNGFNATPWIHMFTFDAIGDVVFGNSFNFLENGNDTCTAETPEGKQYQVEAIASFLGGVKFANNVGYLGTDLAKWLKKNILYCSYGAKMGANFSNMSIYRIRRREEIPEETAPHDIWSRVMAANRKPGGYVMPFGELIAESNSLLNAGNDTIGSALTSLMYHLARNQAAQKKLQEEIISAFPPGVQVCSNDAVKDIQYLRNCIDEALRERPPVGIGLPRITPPQGCVIAGQKIPGNTTVSVPTWSVHHDPDLFPDPFEFKPERWTDEKQLPALKKFSLPFSTGGRACVGRNLAYMELQIAVASIFNQFHVELVDPNAELDTLEWFNSSPGELWVKVTPRLSIAL</sequence>
<keyword evidence="11" id="KW-1185">Reference proteome</keyword>
<evidence type="ECO:0000256" key="7">
    <source>
        <dbReference type="ARBA" id="ARBA00023033"/>
    </source>
</evidence>
<dbReference type="InterPro" id="IPR050121">
    <property type="entry name" value="Cytochrome_P450_monoxygenase"/>
</dbReference>
<dbReference type="OrthoDB" id="2789670at2759"/>
<evidence type="ECO:0008006" key="12">
    <source>
        <dbReference type="Google" id="ProtNLM"/>
    </source>
</evidence>
<dbReference type="Proteomes" id="UP000053342">
    <property type="component" value="Unassembled WGS sequence"/>
</dbReference>
<dbReference type="GO" id="GO:0004497">
    <property type="term" value="F:monooxygenase activity"/>
    <property type="evidence" value="ECO:0007669"/>
    <property type="project" value="UniProtKB-KW"/>
</dbReference>
<dbReference type="EMBL" id="KN847335">
    <property type="protein sequence ID" value="KIW44026.1"/>
    <property type="molecule type" value="Genomic_DNA"/>
</dbReference>
<dbReference type="GO" id="GO:0005506">
    <property type="term" value="F:iron ion binding"/>
    <property type="evidence" value="ECO:0007669"/>
    <property type="project" value="InterPro"/>
</dbReference>
<protein>
    <recommendedName>
        <fullName evidence="12">Benzoate 4-monooxygenase</fullName>
    </recommendedName>
</protein>
<evidence type="ECO:0000256" key="4">
    <source>
        <dbReference type="ARBA" id="ARBA00022723"/>
    </source>
</evidence>
<evidence type="ECO:0000256" key="1">
    <source>
        <dbReference type="ARBA" id="ARBA00001971"/>
    </source>
</evidence>
<keyword evidence="5 9" id="KW-0560">Oxidoreductase</keyword>
<keyword evidence="6 8" id="KW-0408">Iron</keyword>
<dbReference type="InterPro" id="IPR036396">
    <property type="entry name" value="Cyt_P450_sf"/>
</dbReference>
<comment type="cofactor">
    <cofactor evidence="1 8">
        <name>heme</name>
        <dbReference type="ChEBI" id="CHEBI:30413"/>
    </cofactor>
</comment>
<evidence type="ECO:0000256" key="2">
    <source>
        <dbReference type="ARBA" id="ARBA00010617"/>
    </source>
</evidence>
<dbReference type="CDD" id="cd11061">
    <property type="entry name" value="CYP67-like"/>
    <property type="match status" value="1"/>
</dbReference>
<dbReference type="PRINTS" id="PR00385">
    <property type="entry name" value="P450"/>
</dbReference>
<evidence type="ECO:0000256" key="8">
    <source>
        <dbReference type="PIRSR" id="PIRSR602401-1"/>
    </source>
</evidence>
<dbReference type="GO" id="GO:0016705">
    <property type="term" value="F:oxidoreductase activity, acting on paired donors, with incorporation or reduction of molecular oxygen"/>
    <property type="evidence" value="ECO:0007669"/>
    <property type="project" value="InterPro"/>
</dbReference>
<dbReference type="GO" id="GO:0020037">
    <property type="term" value="F:heme binding"/>
    <property type="evidence" value="ECO:0007669"/>
    <property type="project" value="InterPro"/>
</dbReference>
<keyword evidence="7 9" id="KW-0503">Monooxygenase</keyword>
<dbReference type="InterPro" id="IPR017972">
    <property type="entry name" value="Cyt_P450_CS"/>
</dbReference>
<dbReference type="STRING" id="215243.A0A0D2AW85"/>
<evidence type="ECO:0000256" key="6">
    <source>
        <dbReference type="ARBA" id="ARBA00023004"/>
    </source>
</evidence>
<dbReference type="InterPro" id="IPR001128">
    <property type="entry name" value="Cyt_P450"/>
</dbReference>
<dbReference type="VEuPathDB" id="FungiDB:PV06_05069"/>
<dbReference type="SUPFAM" id="SSF48264">
    <property type="entry name" value="Cytochrome P450"/>
    <property type="match status" value="1"/>
</dbReference>
<dbReference type="GeneID" id="27357143"/>
<evidence type="ECO:0000256" key="5">
    <source>
        <dbReference type="ARBA" id="ARBA00023002"/>
    </source>
</evidence>
<accession>A0A0D2AW85</accession>
<keyword evidence="3 8" id="KW-0349">Heme</keyword>
<proteinExistence type="inferred from homology"/>
<evidence type="ECO:0000313" key="10">
    <source>
        <dbReference type="EMBL" id="KIW44026.1"/>
    </source>
</evidence>
<feature type="binding site" description="axial binding residue" evidence="8">
    <location>
        <position position="450"/>
    </location>
    <ligand>
        <name>heme</name>
        <dbReference type="ChEBI" id="CHEBI:30413"/>
    </ligand>
    <ligandPart>
        <name>Fe</name>
        <dbReference type="ChEBI" id="CHEBI:18248"/>
    </ligandPart>
</feature>
<dbReference type="RefSeq" id="XP_016264242.1">
    <property type="nucleotide sequence ID" value="XM_016406036.1"/>
</dbReference>
<evidence type="ECO:0000256" key="3">
    <source>
        <dbReference type="ARBA" id="ARBA00022617"/>
    </source>
</evidence>
<dbReference type="PROSITE" id="PS00086">
    <property type="entry name" value="CYTOCHROME_P450"/>
    <property type="match status" value="1"/>
</dbReference>
<reference evidence="10 11" key="1">
    <citation type="submission" date="2015-01" db="EMBL/GenBank/DDBJ databases">
        <title>The Genome Sequence of Exophiala oligosperma CBS72588.</title>
        <authorList>
            <consortium name="The Broad Institute Genomics Platform"/>
            <person name="Cuomo C."/>
            <person name="de Hoog S."/>
            <person name="Gorbushina A."/>
            <person name="Stielow B."/>
            <person name="Teixiera M."/>
            <person name="Abouelleil A."/>
            <person name="Chapman S.B."/>
            <person name="Priest M."/>
            <person name="Young S.K."/>
            <person name="Wortman J."/>
            <person name="Nusbaum C."/>
            <person name="Birren B."/>
        </authorList>
    </citation>
    <scope>NUCLEOTIDE SEQUENCE [LARGE SCALE GENOMIC DNA]</scope>
    <source>
        <strain evidence="10 11">CBS 72588</strain>
    </source>
</reference>
<organism evidence="10 11">
    <name type="scientific">Exophiala oligosperma</name>
    <dbReference type="NCBI Taxonomy" id="215243"/>
    <lineage>
        <taxon>Eukaryota</taxon>
        <taxon>Fungi</taxon>
        <taxon>Dikarya</taxon>
        <taxon>Ascomycota</taxon>
        <taxon>Pezizomycotina</taxon>
        <taxon>Eurotiomycetes</taxon>
        <taxon>Chaetothyriomycetidae</taxon>
        <taxon>Chaetothyriales</taxon>
        <taxon>Herpotrichiellaceae</taxon>
        <taxon>Exophiala</taxon>
    </lineage>
</organism>
<dbReference type="AlphaFoldDB" id="A0A0D2AW85"/>
<dbReference type="InterPro" id="IPR002401">
    <property type="entry name" value="Cyt_P450_E_grp-I"/>
</dbReference>
<dbReference type="Pfam" id="PF00067">
    <property type="entry name" value="p450"/>
    <property type="match status" value="1"/>
</dbReference>
<gene>
    <name evidence="10" type="ORF">PV06_05069</name>
</gene>
<dbReference type="PANTHER" id="PTHR24305:SF29">
    <property type="entry name" value="BENZOATE-PARA-HYDROXYLASE"/>
    <property type="match status" value="1"/>
</dbReference>
<evidence type="ECO:0000313" key="11">
    <source>
        <dbReference type="Proteomes" id="UP000053342"/>
    </source>
</evidence>
<dbReference type="PANTHER" id="PTHR24305">
    <property type="entry name" value="CYTOCHROME P450"/>
    <property type="match status" value="1"/>
</dbReference>